<gene>
    <name evidence="1" type="ORF">PHLCEN_2v3936</name>
</gene>
<protein>
    <submittedName>
        <fullName evidence="1">Uncharacterized protein</fullName>
    </submittedName>
</protein>
<dbReference type="CDD" id="cd09272">
    <property type="entry name" value="RNase_HI_RT_Ty1"/>
    <property type="match status" value="1"/>
</dbReference>
<reference evidence="1 2" key="1">
    <citation type="submission" date="2018-02" db="EMBL/GenBank/DDBJ databases">
        <title>Genome sequence of the basidiomycete white-rot fungus Phlebia centrifuga.</title>
        <authorList>
            <person name="Granchi Z."/>
            <person name="Peng M."/>
            <person name="de Vries R.P."/>
            <person name="Hilden K."/>
            <person name="Makela M.R."/>
            <person name="Grigoriev I."/>
            <person name="Riley R."/>
        </authorList>
    </citation>
    <scope>NUCLEOTIDE SEQUENCE [LARGE SCALE GENOMIC DNA]</scope>
    <source>
        <strain evidence="1 2">FBCC195</strain>
    </source>
</reference>
<comment type="caution">
    <text evidence="1">The sequence shown here is derived from an EMBL/GenBank/DDBJ whole genome shotgun (WGS) entry which is preliminary data.</text>
</comment>
<proteinExistence type="predicted"/>
<dbReference type="AlphaFoldDB" id="A0A2R6QB37"/>
<dbReference type="EMBL" id="MLYV02000379">
    <property type="protein sequence ID" value="PSS05349.1"/>
    <property type="molecule type" value="Genomic_DNA"/>
</dbReference>
<sequence>MQSPSTPEEQKNYLLYAGELKYLEVVGAVFYATQTQPDIQHAIGVLAQFGSNPGKPHLEALKQVLRYLQGTAHFSLRLGGGSGNVDLIGWTDSDWASNVDLRCSIAGYVFKMTGGCISWSFKKQPTVALSTVEAEYMVSANAAKEAI</sequence>
<organism evidence="1 2">
    <name type="scientific">Hermanssonia centrifuga</name>
    <dbReference type="NCBI Taxonomy" id="98765"/>
    <lineage>
        <taxon>Eukaryota</taxon>
        <taxon>Fungi</taxon>
        <taxon>Dikarya</taxon>
        <taxon>Basidiomycota</taxon>
        <taxon>Agaricomycotina</taxon>
        <taxon>Agaricomycetes</taxon>
        <taxon>Polyporales</taxon>
        <taxon>Meruliaceae</taxon>
        <taxon>Hermanssonia</taxon>
    </lineage>
</organism>
<keyword evidence="2" id="KW-1185">Reference proteome</keyword>
<evidence type="ECO:0000313" key="2">
    <source>
        <dbReference type="Proteomes" id="UP000186601"/>
    </source>
</evidence>
<dbReference type="STRING" id="98765.A0A2R6QB37"/>
<dbReference type="Proteomes" id="UP000186601">
    <property type="component" value="Unassembled WGS sequence"/>
</dbReference>
<name>A0A2R6QB37_9APHY</name>
<evidence type="ECO:0000313" key="1">
    <source>
        <dbReference type="EMBL" id="PSS05349.1"/>
    </source>
</evidence>
<dbReference type="PANTHER" id="PTHR11439:SF483">
    <property type="entry name" value="PEPTIDE SYNTHASE GLIP-LIKE, PUTATIVE (AFU_ORTHOLOGUE AFUA_3G12920)-RELATED"/>
    <property type="match status" value="1"/>
</dbReference>
<dbReference type="OrthoDB" id="2796710at2759"/>
<dbReference type="PANTHER" id="PTHR11439">
    <property type="entry name" value="GAG-POL-RELATED RETROTRANSPOSON"/>
    <property type="match status" value="1"/>
</dbReference>
<accession>A0A2R6QB37</accession>